<evidence type="ECO:0000313" key="2">
    <source>
        <dbReference type="Proteomes" id="UP000887116"/>
    </source>
</evidence>
<sequence length="120" mass="13588">MYQMEEKHTISKKSKKGEGKTELCKYAHEKETCIPITTLILTAQYESQLTRLAKKAALKVYRTSLRWRESEINTNYADICVSDVNLALSSRRTSLILIFKGGCTIILEGNDRGRCAGVQK</sequence>
<organism evidence="1 2">
    <name type="scientific">Trichonephila clavata</name>
    <name type="common">Joro spider</name>
    <name type="synonym">Nephila clavata</name>
    <dbReference type="NCBI Taxonomy" id="2740835"/>
    <lineage>
        <taxon>Eukaryota</taxon>
        <taxon>Metazoa</taxon>
        <taxon>Ecdysozoa</taxon>
        <taxon>Arthropoda</taxon>
        <taxon>Chelicerata</taxon>
        <taxon>Arachnida</taxon>
        <taxon>Araneae</taxon>
        <taxon>Araneomorphae</taxon>
        <taxon>Entelegynae</taxon>
        <taxon>Araneoidea</taxon>
        <taxon>Nephilidae</taxon>
        <taxon>Trichonephila</taxon>
    </lineage>
</organism>
<protein>
    <submittedName>
        <fullName evidence="1">Uncharacterized protein</fullName>
    </submittedName>
</protein>
<dbReference type="EMBL" id="BMAO01001971">
    <property type="protein sequence ID" value="GFQ77211.1"/>
    <property type="molecule type" value="Genomic_DNA"/>
</dbReference>
<accession>A0A8X6KLF0</accession>
<keyword evidence="2" id="KW-1185">Reference proteome</keyword>
<name>A0A8X6KLF0_TRICU</name>
<reference evidence="1" key="1">
    <citation type="submission" date="2020-07" db="EMBL/GenBank/DDBJ databases">
        <title>Multicomponent nature underlies the extraordinary mechanical properties of spider dragline silk.</title>
        <authorList>
            <person name="Kono N."/>
            <person name="Nakamura H."/>
            <person name="Mori M."/>
            <person name="Yoshida Y."/>
            <person name="Ohtoshi R."/>
            <person name="Malay A.D."/>
            <person name="Moran D.A.P."/>
            <person name="Tomita M."/>
            <person name="Numata K."/>
            <person name="Arakawa K."/>
        </authorList>
    </citation>
    <scope>NUCLEOTIDE SEQUENCE</scope>
</reference>
<comment type="caution">
    <text evidence="1">The sequence shown here is derived from an EMBL/GenBank/DDBJ whole genome shotgun (WGS) entry which is preliminary data.</text>
</comment>
<dbReference type="AlphaFoldDB" id="A0A8X6KLF0"/>
<dbReference type="Proteomes" id="UP000887116">
    <property type="component" value="Unassembled WGS sequence"/>
</dbReference>
<gene>
    <name evidence="1" type="ORF">TNCT_329511</name>
</gene>
<proteinExistence type="predicted"/>
<evidence type="ECO:0000313" key="1">
    <source>
        <dbReference type="EMBL" id="GFQ77211.1"/>
    </source>
</evidence>